<evidence type="ECO:0000256" key="13">
    <source>
        <dbReference type="SAM" id="Phobius"/>
    </source>
</evidence>
<evidence type="ECO:0008006" key="16">
    <source>
        <dbReference type="Google" id="ProtNLM"/>
    </source>
</evidence>
<dbReference type="OrthoDB" id="6485510at2759"/>
<keyword evidence="7 13" id="KW-1133">Transmembrane helix</keyword>
<evidence type="ECO:0000256" key="8">
    <source>
        <dbReference type="ARBA" id="ARBA00023011"/>
    </source>
</evidence>
<evidence type="ECO:0000256" key="2">
    <source>
        <dbReference type="ARBA" id="ARBA00005377"/>
    </source>
</evidence>
<comment type="similarity">
    <text evidence="2">Belongs to the ERG28 family.</text>
</comment>
<name>A0A8J4RT25_9ROSI</name>
<keyword evidence="3" id="KW-0444">Lipid biosynthesis</keyword>
<evidence type="ECO:0000256" key="1">
    <source>
        <dbReference type="ARBA" id="ARBA00004477"/>
    </source>
</evidence>
<dbReference type="GO" id="GO:0005789">
    <property type="term" value="C:endoplasmic reticulum membrane"/>
    <property type="evidence" value="ECO:0007669"/>
    <property type="project" value="UniProtKB-SubCell"/>
</dbReference>
<dbReference type="Proteomes" id="UP000737018">
    <property type="component" value="Unassembled WGS sequence"/>
</dbReference>
<evidence type="ECO:0000256" key="10">
    <source>
        <dbReference type="ARBA" id="ARBA00023136"/>
    </source>
</evidence>
<feature type="transmembrane region" description="Helical" evidence="13">
    <location>
        <begin position="77"/>
        <end position="97"/>
    </location>
</feature>
<evidence type="ECO:0000256" key="6">
    <source>
        <dbReference type="ARBA" id="ARBA00022955"/>
    </source>
</evidence>
<reference evidence="14" key="1">
    <citation type="submission" date="2020-03" db="EMBL/GenBank/DDBJ databases">
        <title>Castanea mollissima Vanexum genome sequencing.</title>
        <authorList>
            <person name="Staton M."/>
        </authorList>
    </citation>
    <scope>NUCLEOTIDE SEQUENCE</scope>
    <source>
        <tissue evidence="14">Leaf</tissue>
    </source>
</reference>
<proteinExistence type="inferred from homology"/>
<evidence type="ECO:0000256" key="11">
    <source>
        <dbReference type="ARBA" id="ARBA00023166"/>
    </source>
</evidence>
<keyword evidence="12" id="KW-0753">Steroid metabolism</keyword>
<keyword evidence="9" id="KW-0443">Lipid metabolism</keyword>
<evidence type="ECO:0000256" key="7">
    <source>
        <dbReference type="ARBA" id="ARBA00022989"/>
    </source>
</evidence>
<keyword evidence="5" id="KW-0256">Endoplasmic reticulum</keyword>
<gene>
    <name evidence="14" type="ORF">CMV_002881</name>
</gene>
<feature type="transmembrane region" description="Helical" evidence="13">
    <location>
        <begin position="26"/>
        <end position="44"/>
    </location>
</feature>
<dbReference type="GO" id="GO:0030674">
    <property type="term" value="F:protein-macromolecule adaptor activity"/>
    <property type="evidence" value="ECO:0007669"/>
    <property type="project" value="TreeGrafter"/>
</dbReference>
<protein>
    <recommendedName>
        <fullName evidence="16">Ergosterol biosynthetic protein 28</fullName>
    </recommendedName>
</protein>
<sequence length="110" mass="12731">MFYEVLMVFPFPFPLFVVTEVHGRTFGVWTLLTCTLCFPCAFTLENKPLYLATFLSFIYAFGHFLTEYLILIYHTMAFANLTTVGIFAGTSIIWMLLQWSAHQPIHPKHS</sequence>
<dbReference type="AlphaFoldDB" id="A0A8J4RT25"/>
<evidence type="ECO:0000313" key="15">
    <source>
        <dbReference type="Proteomes" id="UP000737018"/>
    </source>
</evidence>
<evidence type="ECO:0000256" key="12">
    <source>
        <dbReference type="ARBA" id="ARBA00023221"/>
    </source>
</evidence>
<keyword evidence="15" id="KW-1185">Reference proteome</keyword>
<evidence type="ECO:0000256" key="3">
    <source>
        <dbReference type="ARBA" id="ARBA00022516"/>
    </source>
</evidence>
<evidence type="ECO:0000256" key="9">
    <source>
        <dbReference type="ARBA" id="ARBA00023098"/>
    </source>
</evidence>
<dbReference type="EMBL" id="JRKL02000216">
    <property type="protein sequence ID" value="KAF3973734.1"/>
    <property type="molecule type" value="Genomic_DNA"/>
</dbReference>
<evidence type="ECO:0000256" key="4">
    <source>
        <dbReference type="ARBA" id="ARBA00022692"/>
    </source>
</evidence>
<accession>A0A8J4RT25</accession>
<keyword evidence="6" id="KW-0752">Steroid biosynthesis</keyword>
<keyword evidence="10 13" id="KW-0472">Membrane</keyword>
<keyword evidence="8" id="KW-0756">Sterol biosynthesis</keyword>
<keyword evidence="11" id="KW-1207">Sterol metabolism</keyword>
<dbReference type="GO" id="GO:0016126">
    <property type="term" value="P:sterol biosynthetic process"/>
    <property type="evidence" value="ECO:0007669"/>
    <property type="project" value="UniProtKB-KW"/>
</dbReference>
<dbReference type="InterPro" id="IPR005352">
    <property type="entry name" value="Erg28"/>
</dbReference>
<dbReference type="PANTHER" id="PTHR15451">
    <property type="entry name" value="ERGOSTEROL BIOSYNTHETIC PROTEIN 28-RELATED"/>
    <property type="match status" value="1"/>
</dbReference>
<organism evidence="14 15">
    <name type="scientific">Castanea mollissima</name>
    <name type="common">Chinese chestnut</name>
    <dbReference type="NCBI Taxonomy" id="60419"/>
    <lineage>
        <taxon>Eukaryota</taxon>
        <taxon>Viridiplantae</taxon>
        <taxon>Streptophyta</taxon>
        <taxon>Embryophyta</taxon>
        <taxon>Tracheophyta</taxon>
        <taxon>Spermatophyta</taxon>
        <taxon>Magnoliopsida</taxon>
        <taxon>eudicotyledons</taxon>
        <taxon>Gunneridae</taxon>
        <taxon>Pentapetalae</taxon>
        <taxon>rosids</taxon>
        <taxon>fabids</taxon>
        <taxon>Fagales</taxon>
        <taxon>Fagaceae</taxon>
        <taxon>Castanea</taxon>
    </lineage>
</organism>
<feature type="transmembrane region" description="Helical" evidence="13">
    <location>
        <begin position="49"/>
        <end position="71"/>
    </location>
</feature>
<keyword evidence="4 13" id="KW-0812">Transmembrane</keyword>
<comment type="subcellular location">
    <subcellularLocation>
        <location evidence="1">Endoplasmic reticulum membrane</location>
        <topology evidence="1">Multi-pass membrane protein</topology>
    </subcellularLocation>
</comment>
<dbReference type="PANTHER" id="PTHR15451:SF19">
    <property type="entry name" value="ERGOSTEROL BIOSYNTHETIC PROTEIN 28 HOMOLOG"/>
    <property type="match status" value="1"/>
</dbReference>
<evidence type="ECO:0000256" key="5">
    <source>
        <dbReference type="ARBA" id="ARBA00022824"/>
    </source>
</evidence>
<comment type="caution">
    <text evidence="14">The sequence shown here is derived from an EMBL/GenBank/DDBJ whole genome shotgun (WGS) entry which is preliminary data.</text>
</comment>
<evidence type="ECO:0000313" key="14">
    <source>
        <dbReference type="EMBL" id="KAF3973734.1"/>
    </source>
</evidence>
<dbReference type="Pfam" id="PF03694">
    <property type="entry name" value="Erg28"/>
    <property type="match status" value="1"/>
</dbReference>